<feature type="transmembrane region" description="Helical" evidence="1">
    <location>
        <begin position="106"/>
        <end position="124"/>
    </location>
</feature>
<dbReference type="NCBIfam" id="TIGR03987">
    <property type="entry name" value="HsmA family protein"/>
    <property type="match status" value="1"/>
</dbReference>
<accession>A0ABS2SI94</accession>
<reference evidence="2 3" key="1">
    <citation type="submission" date="2021-01" db="EMBL/GenBank/DDBJ databases">
        <title>Sequencing the genomes of 1000 actinobacteria strains.</title>
        <authorList>
            <person name="Klenk H.-P."/>
        </authorList>
    </citation>
    <scope>NUCLEOTIDE SEQUENCE [LARGE SCALE GENOMIC DNA]</scope>
    <source>
        <strain evidence="2 3">DSM 13657</strain>
    </source>
</reference>
<keyword evidence="1" id="KW-0472">Membrane</keyword>
<dbReference type="Proteomes" id="UP000809290">
    <property type="component" value="Unassembled WGS sequence"/>
</dbReference>
<organism evidence="2 3">
    <name type="scientific">Brevibacterium paucivorans</name>
    <dbReference type="NCBI Taxonomy" id="170994"/>
    <lineage>
        <taxon>Bacteria</taxon>
        <taxon>Bacillati</taxon>
        <taxon>Actinomycetota</taxon>
        <taxon>Actinomycetes</taxon>
        <taxon>Micrococcales</taxon>
        <taxon>Brevibacteriaceae</taxon>
        <taxon>Brevibacterium</taxon>
    </lineage>
</organism>
<evidence type="ECO:0000256" key="1">
    <source>
        <dbReference type="SAM" id="Phobius"/>
    </source>
</evidence>
<dbReference type="InterPro" id="IPR023813">
    <property type="entry name" value="HsmA-like"/>
</dbReference>
<keyword evidence="3" id="KW-1185">Reference proteome</keyword>
<protein>
    <submittedName>
        <fullName evidence="2">Repeat protein (TIGR03987 family)</fullName>
    </submittedName>
</protein>
<proteinExistence type="predicted"/>
<sequence length="131" mass="14460">MLIFAIAFITAALVFYTMGVWAEHKKKVLTWPHVILFGLGLVCDATGTEFMRRIAQSDSFSFGGEAAQILGLIMAVTGALALLLMAIHFVWALYVMIKGSDRARAVFHKFSLVVWGIWLVPYFTGMVGGML</sequence>
<evidence type="ECO:0000313" key="3">
    <source>
        <dbReference type="Proteomes" id="UP000809290"/>
    </source>
</evidence>
<evidence type="ECO:0000313" key="2">
    <source>
        <dbReference type="EMBL" id="MBM7815975.1"/>
    </source>
</evidence>
<gene>
    <name evidence="2" type="ORF">JOE56_000669</name>
</gene>
<feature type="transmembrane region" description="Helical" evidence="1">
    <location>
        <begin position="69"/>
        <end position="94"/>
    </location>
</feature>
<comment type="caution">
    <text evidence="2">The sequence shown here is derived from an EMBL/GenBank/DDBJ whole genome shotgun (WGS) entry which is preliminary data.</text>
</comment>
<keyword evidence="1" id="KW-1133">Transmembrane helix</keyword>
<name>A0ABS2SI94_9MICO</name>
<keyword evidence="1" id="KW-0812">Transmembrane</keyword>
<dbReference type="RefSeq" id="WP_204514829.1">
    <property type="nucleotide sequence ID" value="NZ_JAFBCP010000001.1"/>
</dbReference>
<dbReference type="EMBL" id="JAFBCP010000001">
    <property type="protein sequence ID" value="MBM7815975.1"/>
    <property type="molecule type" value="Genomic_DNA"/>
</dbReference>